<dbReference type="AlphaFoldDB" id="A0A5B7CJZ5"/>
<sequence length="196" mass="22526">MSDTFEDQSFRECPQYDKIIRRDSVTALNRLQDITSLNAPHWSDQRLVYSLDKLEQGKKGYHATYMAQSYKLFQKLVCLKAEGVSGLERSANLSPKVQFPLWTVLRNFTRSTQQGLIIICAKIGENVAIPGVSMEAMDGERPAEREERVEEVREERFRDRDMVEGRHRSTSPRLSTAVTTYCLSPCVIELMLVMMI</sequence>
<protein>
    <submittedName>
        <fullName evidence="1">Uncharacterized protein</fullName>
    </submittedName>
</protein>
<proteinExistence type="predicted"/>
<name>A0A5B7CJZ5_PORTR</name>
<keyword evidence="2" id="KW-1185">Reference proteome</keyword>
<evidence type="ECO:0000313" key="1">
    <source>
        <dbReference type="EMBL" id="MPC09839.1"/>
    </source>
</evidence>
<dbReference type="Proteomes" id="UP000324222">
    <property type="component" value="Unassembled WGS sequence"/>
</dbReference>
<evidence type="ECO:0000313" key="2">
    <source>
        <dbReference type="Proteomes" id="UP000324222"/>
    </source>
</evidence>
<accession>A0A5B7CJZ5</accession>
<reference evidence="1 2" key="1">
    <citation type="submission" date="2019-05" db="EMBL/GenBank/DDBJ databases">
        <title>Another draft genome of Portunus trituberculatus and its Hox gene families provides insights of decapod evolution.</title>
        <authorList>
            <person name="Jeong J.-H."/>
            <person name="Song I."/>
            <person name="Kim S."/>
            <person name="Choi T."/>
            <person name="Kim D."/>
            <person name="Ryu S."/>
            <person name="Kim W."/>
        </authorList>
    </citation>
    <scope>NUCLEOTIDE SEQUENCE [LARGE SCALE GENOMIC DNA]</scope>
    <source>
        <tissue evidence="1">Muscle</tissue>
    </source>
</reference>
<comment type="caution">
    <text evidence="1">The sequence shown here is derived from an EMBL/GenBank/DDBJ whole genome shotgun (WGS) entry which is preliminary data.</text>
</comment>
<dbReference type="EMBL" id="VSRR010000088">
    <property type="protein sequence ID" value="MPC09839.1"/>
    <property type="molecule type" value="Genomic_DNA"/>
</dbReference>
<organism evidence="1 2">
    <name type="scientific">Portunus trituberculatus</name>
    <name type="common">Swimming crab</name>
    <name type="synonym">Neptunus trituberculatus</name>
    <dbReference type="NCBI Taxonomy" id="210409"/>
    <lineage>
        <taxon>Eukaryota</taxon>
        <taxon>Metazoa</taxon>
        <taxon>Ecdysozoa</taxon>
        <taxon>Arthropoda</taxon>
        <taxon>Crustacea</taxon>
        <taxon>Multicrustacea</taxon>
        <taxon>Malacostraca</taxon>
        <taxon>Eumalacostraca</taxon>
        <taxon>Eucarida</taxon>
        <taxon>Decapoda</taxon>
        <taxon>Pleocyemata</taxon>
        <taxon>Brachyura</taxon>
        <taxon>Eubrachyura</taxon>
        <taxon>Portunoidea</taxon>
        <taxon>Portunidae</taxon>
        <taxon>Portuninae</taxon>
        <taxon>Portunus</taxon>
    </lineage>
</organism>
<gene>
    <name evidence="1" type="ORF">E2C01_002456</name>
</gene>